<accession>A0A1F5WQD6</accession>
<dbReference type="InterPro" id="IPR036390">
    <property type="entry name" value="WH_DNA-bd_sf"/>
</dbReference>
<evidence type="ECO:0000313" key="3">
    <source>
        <dbReference type="Proteomes" id="UP000177723"/>
    </source>
</evidence>
<evidence type="ECO:0000259" key="1">
    <source>
        <dbReference type="Pfam" id="PF01978"/>
    </source>
</evidence>
<feature type="domain" description="Transcription regulator TrmB N-terminal" evidence="1">
    <location>
        <begin position="6"/>
        <end position="73"/>
    </location>
</feature>
<organism evidence="2 3">
    <name type="scientific">Candidatus Giovannonibacteria bacterium RIFCSPHIGHO2_12_FULL_43_15</name>
    <dbReference type="NCBI Taxonomy" id="1798341"/>
    <lineage>
        <taxon>Bacteria</taxon>
        <taxon>Candidatus Giovannoniibacteriota</taxon>
    </lineage>
</organism>
<dbReference type="PANTHER" id="PTHR34293:SF1">
    <property type="entry name" value="HTH-TYPE TRANSCRIPTIONAL REGULATOR TRMBL2"/>
    <property type="match status" value="1"/>
</dbReference>
<name>A0A1F5WQD6_9BACT</name>
<proteinExistence type="predicted"/>
<dbReference type="InterPro" id="IPR002831">
    <property type="entry name" value="Tscrpt_reg_TrmB_N"/>
</dbReference>
<dbReference type="Proteomes" id="UP000177723">
    <property type="component" value="Unassembled WGS sequence"/>
</dbReference>
<dbReference type="AlphaFoldDB" id="A0A1F5WQD6"/>
<dbReference type="SUPFAM" id="SSF46785">
    <property type="entry name" value="Winged helix' DNA-binding domain"/>
    <property type="match status" value="1"/>
</dbReference>
<comment type="caution">
    <text evidence="2">The sequence shown here is derived from an EMBL/GenBank/DDBJ whole genome shotgun (WGS) entry which is preliminary data.</text>
</comment>
<dbReference type="Pfam" id="PF01978">
    <property type="entry name" value="TrmB"/>
    <property type="match status" value="1"/>
</dbReference>
<dbReference type="PANTHER" id="PTHR34293">
    <property type="entry name" value="HTH-TYPE TRANSCRIPTIONAL REGULATOR TRMBL2"/>
    <property type="match status" value="1"/>
</dbReference>
<gene>
    <name evidence="2" type="ORF">A3F23_00640</name>
</gene>
<dbReference type="Gene3D" id="1.10.10.10">
    <property type="entry name" value="Winged helix-like DNA-binding domain superfamily/Winged helix DNA-binding domain"/>
    <property type="match status" value="1"/>
</dbReference>
<dbReference type="InterPro" id="IPR051797">
    <property type="entry name" value="TrmB-like"/>
</dbReference>
<dbReference type="InterPro" id="IPR036388">
    <property type="entry name" value="WH-like_DNA-bd_sf"/>
</dbReference>
<protein>
    <recommendedName>
        <fullName evidence="1">Transcription regulator TrmB N-terminal domain-containing protein</fullName>
    </recommendedName>
</protein>
<evidence type="ECO:0000313" key="2">
    <source>
        <dbReference type="EMBL" id="OGF77471.1"/>
    </source>
</evidence>
<dbReference type="EMBL" id="MFHT01000017">
    <property type="protein sequence ID" value="OGF77471.1"/>
    <property type="molecule type" value="Genomic_DNA"/>
</dbReference>
<sequence>MNEETLKKLGLSEGEAVAYSYLLENGESSVGQMIKKLPIKRGNLYNVLRGLVFKGLAEEFKKNKVVEFRVTHPSQIKYFLAKSEDELEARKKLANDLMPEMTSKYTLNYSKPAVHYFEGKEGIKKIYENTIISNPSKEVLVFRSHLDDKTMGIKFFQNYGKIRAEHEIKTRIISPTSQTDEKKKEDMALKRERKQWENLQIPAEIDIYDNKVAIISFENHIVGTIIENKATADTLREIFEKIWNTL</sequence>
<reference evidence="2 3" key="1">
    <citation type="journal article" date="2016" name="Nat. Commun.">
        <title>Thousands of microbial genomes shed light on interconnected biogeochemical processes in an aquifer system.</title>
        <authorList>
            <person name="Anantharaman K."/>
            <person name="Brown C.T."/>
            <person name="Hug L.A."/>
            <person name="Sharon I."/>
            <person name="Castelle C.J."/>
            <person name="Probst A.J."/>
            <person name="Thomas B.C."/>
            <person name="Singh A."/>
            <person name="Wilkins M.J."/>
            <person name="Karaoz U."/>
            <person name="Brodie E.L."/>
            <person name="Williams K.H."/>
            <person name="Hubbard S.S."/>
            <person name="Banfield J.F."/>
        </authorList>
    </citation>
    <scope>NUCLEOTIDE SEQUENCE [LARGE SCALE GENOMIC DNA]</scope>
</reference>